<dbReference type="Gene3D" id="1.25.40.10">
    <property type="entry name" value="Tetratricopeptide repeat domain"/>
    <property type="match status" value="1"/>
</dbReference>
<proteinExistence type="predicted"/>
<accession>A0A517TVK6</accession>
<dbReference type="RefSeq" id="WP_145431976.1">
    <property type="nucleotide sequence ID" value="NZ_CP036339.1"/>
</dbReference>
<name>A0A517TVK6_9BACT</name>
<dbReference type="GO" id="GO:0016740">
    <property type="term" value="F:transferase activity"/>
    <property type="evidence" value="ECO:0007669"/>
    <property type="project" value="UniProtKB-KW"/>
</dbReference>
<dbReference type="KEGG" id="llh:I41_15780"/>
<dbReference type="InterPro" id="IPR029044">
    <property type="entry name" value="Nucleotide-diphossugar_trans"/>
</dbReference>
<feature type="domain" description="Glycosyltransferase 2-like" evidence="2">
    <location>
        <begin position="22"/>
        <end position="144"/>
    </location>
</feature>
<dbReference type="InterPro" id="IPR001173">
    <property type="entry name" value="Glyco_trans_2-like"/>
</dbReference>
<dbReference type="SUPFAM" id="SSF53448">
    <property type="entry name" value="Nucleotide-diphospho-sugar transferases"/>
    <property type="match status" value="1"/>
</dbReference>
<dbReference type="CDD" id="cd00761">
    <property type="entry name" value="Glyco_tranf_GTA_type"/>
    <property type="match status" value="1"/>
</dbReference>
<reference evidence="3 4" key="1">
    <citation type="submission" date="2019-02" db="EMBL/GenBank/DDBJ databases">
        <title>Deep-cultivation of Planctomycetes and their phenomic and genomic characterization uncovers novel biology.</title>
        <authorList>
            <person name="Wiegand S."/>
            <person name="Jogler M."/>
            <person name="Boedeker C."/>
            <person name="Pinto D."/>
            <person name="Vollmers J."/>
            <person name="Rivas-Marin E."/>
            <person name="Kohn T."/>
            <person name="Peeters S.H."/>
            <person name="Heuer A."/>
            <person name="Rast P."/>
            <person name="Oberbeckmann S."/>
            <person name="Bunk B."/>
            <person name="Jeske O."/>
            <person name="Meyerdierks A."/>
            <person name="Storesund J.E."/>
            <person name="Kallscheuer N."/>
            <person name="Luecker S."/>
            <person name="Lage O.M."/>
            <person name="Pohl T."/>
            <person name="Merkel B.J."/>
            <person name="Hornburger P."/>
            <person name="Mueller R.-W."/>
            <person name="Bruemmer F."/>
            <person name="Labrenz M."/>
            <person name="Spormann A.M."/>
            <person name="Op den Camp H."/>
            <person name="Overmann J."/>
            <person name="Amann R."/>
            <person name="Jetten M.S.M."/>
            <person name="Mascher T."/>
            <person name="Medema M.H."/>
            <person name="Devos D.P."/>
            <person name="Kaster A.-K."/>
            <person name="Ovreas L."/>
            <person name="Rohde M."/>
            <person name="Galperin M.Y."/>
            <person name="Jogler C."/>
        </authorList>
    </citation>
    <scope>NUCLEOTIDE SEQUENCE [LARGE SCALE GENOMIC DNA]</scope>
    <source>
        <strain evidence="3 4">I41</strain>
    </source>
</reference>
<dbReference type="InterPro" id="IPR050834">
    <property type="entry name" value="Glycosyltransf_2"/>
</dbReference>
<feature type="repeat" description="TPR" evidence="1">
    <location>
        <begin position="274"/>
        <end position="307"/>
    </location>
</feature>
<sequence length="332" mass="37088">MRLYAPPFDSYEDASGAAAVGVVIPTFNRRQTLLDTLPYVLNQTQRPDRLVIVDDGSTDDTVAAATGWLRAQRPEFPWQVIAAPHRSAASARNVGLDLVADLPLVTFLDSDDHWPTDFLERGVRTLQAHPAALVAVADRRFFDAAGRLIDADDSRSLARDPIPWFFQYGAGLASCTVLRTSSVVAVGGWPTHVTSAEDAVLFAELTLRGPWVHLPGDPVEFHWGTALARHEEQNLSQCHDDRHRQWAMVFEGIYQRVVRARPTTPRGELHRALAQRWYWAGKQLFALGQADEARQCFARAVARHPMMFRAWRRLLASPRRGGAEAAELRRAA</sequence>
<evidence type="ECO:0000256" key="1">
    <source>
        <dbReference type="PROSITE-ProRule" id="PRU00339"/>
    </source>
</evidence>
<organism evidence="3 4">
    <name type="scientific">Lacipirellula limnantheis</name>
    <dbReference type="NCBI Taxonomy" id="2528024"/>
    <lineage>
        <taxon>Bacteria</taxon>
        <taxon>Pseudomonadati</taxon>
        <taxon>Planctomycetota</taxon>
        <taxon>Planctomycetia</taxon>
        <taxon>Pirellulales</taxon>
        <taxon>Lacipirellulaceae</taxon>
        <taxon>Lacipirellula</taxon>
    </lineage>
</organism>
<keyword evidence="1" id="KW-0802">TPR repeat</keyword>
<dbReference type="PROSITE" id="PS50005">
    <property type="entry name" value="TPR"/>
    <property type="match status" value="1"/>
</dbReference>
<dbReference type="EMBL" id="CP036339">
    <property type="protein sequence ID" value="QDT72400.1"/>
    <property type="molecule type" value="Genomic_DNA"/>
</dbReference>
<dbReference type="AlphaFoldDB" id="A0A517TVK6"/>
<protein>
    <submittedName>
        <fullName evidence="3">Putative glycosyl transferase</fullName>
    </submittedName>
</protein>
<keyword evidence="4" id="KW-1185">Reference proteome</keyword>
<evidence type="ECO:0000313" key="4">
    <source>
        <dbReference type="Proteomes" id="UP000317909"/>
    </source>
</evidence>
<evidence type="ECO:0000259" key="2">
    <source>
        <dbReference type="Pfam" id="PF00535"/>
    </source>
</evidence>
<gene>
    <name evidence="3" type="ORF">I41_15780</name>
</gene>
<dbReference type="InterPro" id="IPR019734">
    <property type="entry name" value="TPR_rpt"/>
</dbReference>
<keyword evidence="3" id="KW-0808">Transferase</keyword>
<dbReference type="PANTHER" id="PTHR43685:SF2">
    <property type="entry name" value="GLYCOSYLTRANSFERASE 2-LIKE DOMAIN-CONTAINING PROTEIN"/>
    <property type="match status" value="1"/>
</dbReference>
<evidence type="ECO:0000313" key="3">
    <source>
        <dbReference type="EMBL" id="QDT72400.1"/>
    </source>
</evidence>
<dbReference type="SUPFAM" id="SSF48452">
    <property type="entry name" value="TPR-like"/>
    <property type="match status" value="1"/>
</dbReference>
<dbReference type="OrthoDB" id="9772170at2"/>
<dbReference type="InterPro" id="IPR011990">
    <property type="entry name" value="TPR-like_helical_dom_sf"/>
</dbReference>
<dbReference type="Gene3D" id="3.90.550.10">
    <property type="entry name" value="Spore Coat Polysaccharide Biosynthesis Protein SpsA, Chain A"/>
    <property type="match status" value="1"/>
</dbReference>
<dbReference type="PANTHER" id="PTHR43685">
    <property type="entry name" value="GLYCOSYLTRANSFERASE"/>
    <property type="match status" value="1"/>
</dbReference>
<dbReference type="Proteomes" id="UP000317909">
    <property type="component" value="Chromosome"/>
</dbReference>
<dbReference type="Pfam" id="PF00535">
    <property type="entry name" value="Glycos_transf_2"/>
    <property type="match status" value="1"/>
</dbReference>